<dbReference type="PROSITE" id="PS50048">
    <property type="entry name" value="ZN2_CY6_FUNGAL_2"/>
    <property type="match status" value="1"/>
</dbReference>
<feature type="domain" description="Zn(2)-C6 fungal-type" evidence="7">
    <location>
        <begin position="24"/>
        <end position="53"/>
    </location>
</feature>
<dbReference type="InterPro" id="IPR007219">
    <property type="entry name" value="XnlR_reg_dom"/>
</dbReference>
<dbReference type="Pfam" id="PF04082">
    <property type="entry name" value="Fungal_trans"/>
    <property type="match status" value="1"/>
</dbReference>
<keyword evidence="2" id="KW-0805">Transcription regulation</keyword>
<dbReference type="AlphaFoldDB" id="A0A0F4YRL8"/>
<dbReference type="CDD" id="cd00067">
    <property type="entry name" value="GAL4"/>
    <property type="match status" value="1"/>
</dbReference>
<reference evidence="8 9" key="1">
    <citation type="submission" date="2015-04" db="EMBL/GenBank/DDBJ databases">
        <authorList>
            <person name="Heijne W.H."/>
            <person name="Fedorova N.D."/>
            <person name="Nierman W.C."/>
            <person name="Vollebregt A.W."/>
            <person name="Zhao Z."/>
            <person name="Wu L."/>
            <person name="Kumar M."/>
            <person name="Stam H."/>
            <person name="van den Berg M.A."/>
            <person name="Pel H.J."/>
        </authorList>
    </citation>
    <scope>NUCLEOTIDE SEQUENCE [LARGE SCALE GENOMIC DNA]</scope>
    <source>
        <strain evidence="8 9">CBS 393.64</strain>
    </source>
</reference>
<evidence type="ECO:0000256" key="2">
    <source>
        <dbReference type="ARBA" id="ARBA00023015"/>
    </source>
</evidence>
<evidence type="ECO:0000256" key="3">
    <source>
        <dbReference type="ARBA" id="ARBA00023125"/>
    </source>
</evidence>
<dbReference type="Pfam" id="PF00172">
    <property type="entry name" value="Zn_clus"/>
    <property type="match status" value="1"/>
</dbReference>
<evidence type="ECO:0000259" key="7">
    <source>
        <dbReference type="PROSITE" id="PS50048"/>
    </source>
</evidence>
<dbReference type="PANTHER" id="PTHR47424:SF6">
    <property type="entry name" value="PROLINE UTILIZATION TRANS-ACTIVATOR"/>
    <property type="match status" value="1"/>
</dbReference>
<dbReference type="OrthoDB" id="3548654at2759"/>
<dbReference type="GO" id="GO:0008270">
    <property type="term" value="F:zinc ion binding"/>
    <property type="evidence" value="ECO:0007669"/>
    <property type="project" value="InterPro"/>
</dbReference>
<dbReference type="CDD" id="cd12148">
    <property type="entry name" value="fungal_TF_MHR"/>
    <property type="match status" value="1"/>
</dbReference>
<dbReference type="Gene3D" id="4.10.240.10">
    <property type="entry name" value="Zn(2)-C6 fungal-type DNA-binding domain"/>
    <property type="match status" value="1"/>
</dbReference>
<feature type="compositionally biased region" description="Polar residues" evidence="6">
    <location>
        <begin position="106"/>
        <end position="122"/>
    </location>
</feature>
<gene>
    <name evidence="8" type="ORF">T310_5083</name>
</gene>
<dbReference type="SMART" id="SM00906">
    <property type="entry name" value="Fungal_trans"/>
    <property type="match status" value="1"/>
</dbReference>
<evidence type="ECO:0000256" key="5">
    <source>
        <dbReference type="ARBA" id="ARBA00023242"/>
    </source>
</evidence>
<evidence type="ECO:0000256" key="1">
    <source>
        <dbReference type="ARBA" id="ARBA00022723"/>
    </source>
</evidence>
<dbReference type="RefSeq" id="XP_013327506.1">
    <property type="nucleotide sequence ID" value="XM_013472052.1"/>
</dbReference>
<dbReference type="Proteomes" id="UP000053958">
    <property type="component" value="Unassembled WGS sequence"/>
</dbReference>
<name>A0A0F4YRL8_RASE3</name>
<keyword evidence="5" id="KW-0539">Nucleus</keyword>
<proteinExistence type="predicted"/>
<accession>A0A0F4YRL8</accession>
<keyword evidence="4" id="KW-0804">Transcription</keyword>
<dbReference type="GeneID" id="25317428"/>
<keyword evidence="9" id="KW-1185">Reference proteome</keyword>
<organism evidence="8 9">
    <name type="scientific">Rasamsonia emersonii (strain ATCC 16479 / CBS 393.64 / IMI 116815)</name>
    <dbReference type="NCBI Taxonomy" id="1408163"/>
    <lineage>
        <taxon>Eukaryota</taxon>
        <taxon>Fungi</taxon>
        <taxon>Dikarya</taxon>
        <taxon>Ascomycota</taxon>
        <taxon>Pezizomycotina</taxon>
        <taxon>Eurotiomycetes</taxon>
        <taxon>Eurotiomycetidae</taxon>
        <taxon>Eurotiales</taxon>
        <taxon>Trichocomaceae</taxon>
        <taxon>Rasamsonia</taxon>
    </lineage>
</organism>
<comment type="caution">
    <text evidence="8">The sequence shown here is derived from an EMBL/GenBank/DDBJ whole genome shotgun (WGS) entry which is preliminary data.</text>
</comment>
<dbReference type="GO" id="GO:0003677">
    <property type="term" value="F:DNA binding"/>
    <property type="evidence" value="ECO:0007669"/>
    <property type="project" value="UniProtKB-KW"/>
</dbReference>
<dbReference type="SMART" id="SM00066">
    <property type="entry name" value="GAL4"/>
    <property type="match status" value="1"/>
</dbReference>
<dbReference type="InterPro" id="IPR001138">
    <property type="entry name" value="Zn2Cys6_DnaBD"/>
</dbReference>
<keyword evidence="1" id="KW-0479">Metal-binding</keyword>
<dbReference type="EMBL" id="LASV01000221">
    <property type="protein sequence ID" value="KKA20894.1"/>
    <property type="molecule type" value="Genomic_DNA"/>
</dbReference>
<sequence length="606" mass="67360">MERLPPNRRRSKVPPEQRKRVSRACNGCNVRRIKCTGDKPCRQCRSAGRSCEYPSAAEERITISRATYEDLQASEQFLQKCLSAAIPSEKDRLELMRRVRTAHDPSPSQSGSATPLKNLNSSDSDEVLDGGRLLADPDGHRRYLGNSSGAAFLDQLREFASTVLPLVSHGDGCLGPSQMEDSFAALLGRYQTHDSRPLFLPQVDPYHLPSLTEAETLLSTLPSFDEQTNHTLRQAYSPQLLDGLSMRSSLLAILNAALAVASKQATATRTVGSEPSQSYFARAKLLLQNPLETATPAHIPCLSMMGYYLLGENRRDAAYSYIRLAGHIAITYGFHESWMTGEREKRQFWTVYVLDRFVSCLLGRPNMISDDDIGVDLPKDEPGLPCAEGLRAHVQLARIIGLAMSKIYGHRRGHVLGVSHIPAFLADLERWCSQLPPSLNVSRCSAQGANRDLLSLHMTYNQTIILLTRPLLFSAVKHAVARCFVPYPADPKKLPNEQLLSVCTTAAQKNAELFHHLWETIVSRDTSGLTMVDYHNSFNAALILELVRLRNPTAHVASTDDTNSVHITTITDVLRIAGQKAIIPNRQQQRQTLAVIMYGMKMKIKI</sequence>
<evidence type="ECO:0000313" key="9">
    <source>
        <dbReference type="Proteomes" id="UP000053958"/>
    </source>
</evidence>
<evidence type="ECO:0000256" key="6">
    <source>
        <dbReference type="SAM" id="MobiDB-lite"/>
    </source>
</evidence>
<dbReference type="InterPro" id="IPR036864">
    <property type="entry name" value="Zn2-C6_fun-type_DNA-bd_sf"/>
</dbReference>
<dbReference type="InterPro" id="IPR051127">
    <property type="entry name" value="Fungal_SecMet_Regulators"/>
</dbReference>
<dbReference type="GO" id="GO:0000981">
    <property type="term" value="F:DNA-binding transcription factor activity, RNA polymerase II-specific"/>
    <property type="evidence" value="ECO:0007669"/>
    <property type="project" value="InterPro"/>
</dbReference>
<evidence type="ECO:0000313" key="8">
    <source>
        <dbReference type="EMBL" id="KKA20894.1"/>
    </source>
</evidence>
<keyword evidence="3" id="KW-0238">DNA-binding</keyword>
<protein>
    <submittedName>
        <fullName evidence="8">N-terminal binuclear Zn cluster-containing/DNA binding domain-containing protein</fullName>
    </submittedName>
</protein>
<dbReference type="SUPFAM" id="SSF57701">
    <property type="entry name" value="Zn2/Cys6 DNA-binding domain"/>
    <property type="match status" value="1"/>
</dbReference>
<dbReference type="STRING" id="1408163.A0A0F4YRL8"/>
<dbReference type="PANTHER" id="PTHR47424">
    <property type="entry name" value="REGULATORY PROTEIN GAL4"/>
    <property type="match status" value="1"/>
</dbReference>
<dbReference type="GO" id="GO:0006351">
    <property type="term" value="P:DNA-templated transcription"/>
    <property type="evidence" value="ECO:0007669"/>
    <property type="project" value="InterPro"/>
</dbReference>
<feature type="region of interest" description="Disordered" evidence="6">
    <location>
        <begin position="101"/>
        <end position="134"/>
    </location>
</feature>
<evidence type="ECO:0000256" key="4">
    <source>
        <dbReference type="ARBA" id="ARBA00023163"/>
    </source>
</evidence>